<keyword evidence="1" id="KW-1133">Transmembrane helix</keyword>
<dbReference type="Proteomes" id="UP000712600">
    <property type="component" value="Unassembled WGS sequence"/>
</dbReference>
<name>A0A8S9SC58_BRACR</name>
<sequence length="127" mass="13749">MCQLSQPLDSPQNIFLLHSAGTLSVLVLTWAFLYYGSLGKTSSSSGHRRVAAPVTGAWQLRSPAHGSSGHRRVAAPLAPLPVRSVVDFLLLCSSLFSFLFDEDIVVEELGSLRLGVVCRIYLGYVVC</sequence>
<keyword evidence="1" id="KW-0812">Transmembrane</keyword>
<dbReference type="AlphaFoldDB" id="A0A8S9SC58"/>
<keyword evidence="1" id="KW-0472">Membrane</keyword>
<reference evidence="2" key="1">
    <citation type="submission" date="2019-12" db="EMBL/GenBank/DDBJ databases">
        <title>Genome sequencing and annotation of Brassica cretica.</title>
        <authorList>
            <person name="Studholme D.J."/>
            <person name="Sarris P."/>
        </authorList>
    </citation>
    <scope>NUCLEOTIDE SEQUENCE</scope>
    <source>
        <strain evidence="2">PFS-109/04</strain>
        <tissue evidence="2">Leaf</tissue>
    </source>
</reference>
<dbReference type="EMBL" id="QGKX02000004">
    <property type="protein sequence ID" value="KAF3598931.1"/>
    <property type="molecule type" value="Genomic_DNA"/>
</dbReference>
<evidence type="ECO:0000313" key="2">
    <source>
        <dbReference type="EMBL" id="KAF3598931.1"/>
    </source>
</evidence>
<evidence type="ECO:0000313" key="3">
    <source>
        <dbReference type="Proteomes" id="UP000712600"/>
    </source>
</evidence>
<accession>A0A8S9SC58</accession>
<protein>
    <submittedName>
        <fullName evidence="2">Uncharacterized protein</fullName>
    </submittedName>
</protein>
<comment type="caution">
    <text evidence="2">The sequence shown here is derived from an EMBL/GenBank/DDBJ whole genome shotgun (WGS) entry which is preliminary data.</text>
</comment>
<proteinExistence type="predicted"/>
<organism evidence="2 3">
    <name type="scientific">Brassica cretica</name>
    <name type="common">Mustard</name>
    <dbReference type="NCBI Taxonomy" id="69181"/>
    <lineage>
        <taxon>Eukaryota</taxon>
        <taxon>Viridiplantae</taxon>
        <taxon>Streptophyta</taxon>
        <taxon>Embryophyta</taxon>
        <taxon>Tracheophyta</taxon>
        <taxon>Spermatophyta</taxon>
        <taxon>Magnoliopsida</taxon>
        <taxon>eudicotyledons</taxon>
        <taxon>Gunneridae</taxon>
        <taxon>Pentapetalae</taxon>
        <taxon>rosids</taxon>
        <taxon>malvids</taxon>
        <taxon>Brassicales</taxon>
        <taxon>Brassicaceae</taxon>
        <taxon>Brassiceae</taxon>
        <taxon>Brassica</taxon>
    </lineage>
</organism>
<feature type="transmembrane region" description="Helical" evidence="1">
    <location>
        <begin position="14"/>
        <end position="35"/>
    </location>
</feature>
<gene>
    <name evidence="2" type="ORF">F2Q69_00033521</name>
</gene>
<evidence type="ECO:0000256" key="1">
    <source>
        <dbReference type="SAM" id="Phobius"/>
    </source>
</evidence>